<evidence type="ECO:0000256" key="1">
    <source>
        <dbReference type="ARBA" id="ARBA00004613"/>
    </source>
</evidence>
<dbReference type="GO" id="GO:0006685">
    <property type="term" value="P:sphingomyelin catabolic process"/>
    <property type="evidence" value="ECO:0007669"/>
    <property type="project" value="UniProtKB-UniRule"/>
</dbReference>
<keyword evidence="19" id="KW-1185">Reference proteome</keyword>
<dbReference type="InterPro" id="IPR011001">
    <property type="entry name" value="Saposin-like"/>
</dbReference>
<dbReference type="InterPro" id="IPR041805">
    <property type="entry name" value="ASMase/PPN1_MPP"/>
</dbReference>
<dbReference type="InterPro" id="IPR011160">
    <property type="entry name" value="Sphingomy_PDE"/>
</dbReference>
<feature type="binding site" evidence="13">
    <location>
        <position position="266"/>
    </location>
    <ligand>
        <name>Zn(2+)</name>
        <dbReference type="ChEBI" id="CHEBI:29105"/>
        <label>1</label>
    </ligand>
</feature>
<dbReference type="Pfam" id="PF00149">
    <property type="entry name" value="Metallophos"/>
    <property type="match status" value="1"/>
</dbReference>
<proteinExistence type="inferred from homology"/>
<feature type="binding site" evidence="13">
    <location>
        <position position="306"/>
    </location>
    <ligand>
        <name>Zn(2+)</name>
        <dbReference type="ChEBI" id="CHEBI:29105"/>
        <label>2</label>
    </ligand>
</feature>
<protein>
    <recommendedName>
        <fullName evidence="12">Sphingomyelin phosphodiesterase</fullName>
        <ecNumber evidence="12">3.1.4.12</ecNumber>
    </recommendedName>
</protein>
<keyword evidence="9" id="KW-0325">Glycoprotein</keyword>
<keyword evidence="5 16" id="KW-0732">Signal</keyword>
<evidence type="ECO:0000256" key="4">
    <source>
        <dbReference type="ARBA" id="ARBA00022723"/>
    </source>
</evidence>
<evidence type="ECO:0000256" key="7">
    <source>
        <dbReference type="ARBA" id="ARBA00022833"/>
    </source>
</evidence>
<feature type="chain" id="PRO_5042845267" description="Sphingomyelin phosphodiesterase" evidence="16">
    <location>
        <begin position="31"/>
        <end position="609"/>
    </location>
</feature>
<evidence type="ECO:0000256" key="5">
    <source>
        <dbReference type="ARBA" id="ARBA00022729"/>
    </source>
</evidence>
<dbReference type="PANTHER" id="PTHR10340:SF34">
    <property type="entry name" value="SPHINGOMYELIN PHOSPHODIESTERASE"/>
    <property type="match status" value="1"/>
</dbReference>
<dbReference type="GO" id="GO:0005764">
    <property type="term" value="C:lysosome"/>
    <property type="evidence" value="ECO:0007669"/>
    <property type="project" value="TreeGrafter"/>
</dbReference>
<dbReference type="EMBL" id="JARKHS020025875">
    <property type="protein sequence ID" value="KAK8766940.1"/>
    <property type="molecule type" value="Genomic_DNA"/>
</dbReference>
<reference evidence="18 19" key="1">
    <citation type="journal article" date="2023" name="Arcadia Sci">
        <title>De novo assembly of a long-read Amblyomma americanum tick genome.</title>
        <authorList>
            <person name="Chou S."/>
            <person name="Poskanzer K.E."/>
            <person name="Rollins M."/>
            <person name="Thuy-Boun P.S."/>
        </authorList>
    </citation>
    <scope>NUCLEOTIDE SEQUENCE [LARGE SCALE GENOMIC DNA]</scope>
    <source>
        <strain evidence="18">F_SG_1</strain>
        <tissue evidence="18">Salivary glands</tissue>
    </source>
</reference>
<feature type="domain" description="Saposin B-type" evidence="17">
    <location>
        <begin position="65"/>
        <end position="149"/>
    </location>
</feature>
<dbReference type="PANTHER" id="PTHR10340">
    <property type="entry name" value="SPHINGOMYELIN PHOSPHODIESTERASE"/>
    <property type="match status" value="1"/>
</dbReference>
<evidence type="ECO:0000256" key="15">
    <source>
        <dbReference type="SAM" id="MobiDB-lite"/>
    </source>
</evidence>
<dbReference type="Gene3D" id="3.60.21.10">
    <property type="match status" value="1"/>
</dbReference>
<organism evidence="18 19">
    <name type="scientific">Amblyomma americanum</name>
    <name type="common">Lone star tick</name>
    <dbReference type="NCBI Taxonomy" id="6943"/>
    <lineage>
        <taxon>Eukaryota</taxon>
        <taxon>Metazoa</taxon>
        <taxon>Ecdysozoa</taxon>
        <taxon>Arthropoda</taxon>
        <taxon>Chelicerata</taxon>
        <taxon>Arachnida</taxon>
        <taxon>Acari</taxon>
        <taxon>Parasitiformes</taxon>
        <taxon>Ixodida</taxon>
        <taxon>Ixodoidea</taxon>
        <taxon>Ixodidae</taxon>
        <taxon>Amblyomminae</taxon>
        <taxon>Amblyomma</taxon>
    </lineage>
</organism>
<feature type="binding site" evidence="13">
    <location>
        <position position="196"/>
    </location>
    <ligand>
        <name>Zn(2+)</name>
        <dbReference type="ChEBI" id="CHEBI:29105"/>
        <label>1</label>
    </ligand>
</feature>
<comment type="caution">
    <text evidence="18">The sequence shown here is derived from an EMBL/GenBank/DDBJ whole genome shotgun (WGS) entry which is preliminary data.</text>
</comment>
<evidence type="ECO:0000256" key="3">
    <source>
        <dbReference type="ARBA" id="ARBA00022525"/>
    </source>
</evidence>
<dbReference type="InterPro" id="IPR045473">
    <property type="entry name" value="ASM_C"/>
</dbReference>
<dbReference type="InterPro" id="IPR008139">
    <property type="entry name" value="SaposinB_dom"/>
</dbReference>
<feature type="disulfide bond" evidence="14">
    <location>
        <begin position="100"/>
        <end position="111"/>
    </location>
</feature>
<dbReference type="Gene3D" id="1.10.225.10">
    <property type="entry name" value="Saposin-like"/>
    <property type="match status" value="1"/>
</dbReference>
<dbReference type="InterPro" id="IPR029052">
    <property type="entry name" value="Metallo-depent_PP-like"/>
</dbReference>
<dbReference type="EC" id="3.1.4.12" evidence="12"/>
<name>A0AAQ4DWV0_AMBAM</name>
<dbReference type="GO" id="GO:0016020">
    <property type="term" value="C:membrane"/>
    <property type="evidence" value="ECO:0007669"/>
    <property type="project" value="GOC"/>
</dbReference>
<comment type="cofactor">
    <cofactor evidence="13">
        <name>Zn(2+)</name>
        <dbReference type="ChEBI" id="CHEBI:29105"/>
    </cofactor>
    <text evidence="13">Binds 2 Zn(2+) ions per subunit.</text>
</comment>
<evidence type="ECO:0000313" key="19">
    <source>
        <dbReference type="Proteomes" id="UP001321473"/>
    </source>
</evidence>
<evidence type="ECO:0000313" key="18">
    <source>
        <dbReference type="EMBL" id="KAK8766940.1"/>
    </source>
</evidence>
<feature type="compositionally biased region" description="Acidic residues" evidence="15">
    <location>
        <begin position="171"/>
        <end position="182"/>
    </location>
</feature>
<feature type="signal peptide" evidence="16">
    <location>
        <begin position="1"/>
        <end position="30"/>
    </location>
</feature>
<dbReference type="GO" id="GO:0005615">
    <property type="term" value="C:extracellular space"/>
    <property type="evidence" value="ECO:0007669"/>
    <property type="project" value="TreeGrafter"/>
</dbReference>
<evidence type="ECO:0000256" key="14">
    <source>
        <dbReference type="PIRSR" id="PIRSR000948-2"/>
    </source>
</evidence>
<accession>A0AAQ4DWV0</accession>
<feature type="disulfide bond" evidence="14">
    <location>
        <begin position="72"/>
        <end position="137"/>
    </location>
</feature>
<dbReference type="SUPFAM" id="SSF56300">
    <property type="entry name" value="Metallo-dependent phosphatases"/>
    <property type="match status" value="1"/>
</dbReference>
<evidence type="ECO:0000256" key="10">
    <source>
        <dbReference type="ARBA" id="ARBA00023295"/>
    </source>
</evidence>
<evidence type="ECO:0000256" key="6">
    <source>
        <dbReference type="ARBA" id="ARBA00022801"/>
    </source>
</evidence>
<dbReference type="PIRSF" id="PIRSF000948">
    <property type="entry name" value="Sphingomy_PDE"/>
    <property type="match status" value="1"/>
</dbReference>
<comment type="similarity">
    <text evidence="2 12">Belongs to the acid sphingomyelinase family.</text>
</comment>
<comment type="catalytic activity">
    <reaction evidence="11">
        <text>a sphingomyelin + H2O = phosphocholine + an N-acylsphing-4-enine + H(+)</text>
        <dbReference type="Rhea" id="RHEA:19253"/>
        <dbReference type="ChEBI" id="CHEBI:15377"/>
        <dbReference type="ChEBI" id="CHEBI:15378"/>
        <dbReference type="ChEBI" id="CHEBI:17636"/>
        <dbReference type="ChEBI" id="CHEBI:52639"/>
        <dbReference type="ChEBI" id="CHEBI:295975"/>
        <dbReference type="EC" id="3.1.4.12"/>
    </reaction>
    <physiologicalReaction direction="left-to-right" evidence="11">
        <dbReference type="Rhea" id="RHEA:19254"/>
    </physiologicalReaction>
</comment>
<feature type="binding site" evidence="13">
    <location>
        <position position="266"/>
    </location>
    <ligand>
        <name>Zn(2+)</name>
        <dbReference type="ChEBI" id="CHEBI:29105"/>
        <label>2</label>
    </ligand>
</feature>
<evidence type="ECO:0000256" key="11">
    <source>
        <dbReference type="ARBA" id="ARBA00047268"/>
    </source>
</evidence>
<dbReference type="GO" id="GO:0016798">
    <property type="term" value="F:hydrolase activity, acting on glycosyl bonds"/>
    <property type="evidence" value="ECO:0007669"/>
    <property type="project" value="UniProtKB-KW"/>
</dbReference>
<dbReference type="GO" id="GO:0061750">
    <property type="term" value="F:acid sphingomyelin phosphodiesterase activity"/>
    <property type="evidence" value="ECO:0007669"/>
    <property type="project" value="TreeGrafter"/>
</dbReference>
<evidence type="ECO:0000256" key="8">
    <source>
        <dbReference type="ARBA" id="ARBA00023157"/>
    </source>
</evidence>
<evidence type="ECO:0000259" key="17">
    <source>
        <dbReference type="PROSITE" id="PS50015"/>
    </source>
</evidence>
<feature type="binding site" evidence="13">
    <location>
        <position position="448"/>
    </location>
    <ligand>
        <name>Zn(2+)</name>
        <dbReference type="ChEBI" id="CHEBI:29105"/>
        <label>1</label>
    </ligand>
</feature>
<feature type="disulfide bond" evidence="14">
    <location>
        <begin position="69"/>
        <end position="145"/>
    </location>
</feature>
<feature type="binding site" evidence="13">
    <location>
        <position position="194"/>
    </location>
    <ligand>
        <name>Zn(2+)</name>
        <dbReference type="ChEBI" id="CHEBI:29105"/>
        <label>1</label>
    </ligand>
</feature>
<dbReference type="Proteomes" id="UP001321473">
    <property type="component" value="Unassembled WGS sequence"/>
</dbReference>
<feature type="binding site" evidence="13">
    <location>
        <position position="412"/>
    </location>
    <ligand>
        <name>Zn(2+)</name>
        <dbReference type="ChEBI" id="CHEBI:29105"/>
        <label>2</label>
    </ligand>
</feature>
<keyword evidence="3" id="KW-0964">Secreted</keyword>
<keyword evidence="4 13" id="KW-0479">Metal-binding</keyword>
<dbReference type="PROSITE" id="PS50015">
    <property type="entry name" value="SAP_B"/>
    <property type="match status" value="1"/>
</dbReference>
<comment type="subcellular location">
    <subcellularLocation>
        <location evidence="1">Secreted</location>
    </subcellularLocation>
</comment>
<evidence type="ECO:0000256" key="13">
    <source>
        <dbReference type="PIRSR" id="PIRSR000948-1"/>
    </source>
</evidence>
<feature type="disulfide bond" evidence="14">
    <location>
        <begin position="577"/>
        <end position="581"/>
    </location>
</feature>
<keyword evidence="10 12" id="KW-0326">Glycosidase</keyword>
<feature type="disulfide bond" evidence="14">
    <location>
        <begin position="209"/>
        <end position="214"/>
    </location>
</feature>
<keyword evidence="6 12" id="KW-0378">Hydrolase</keyword>
<keyword evidence="8 14" id="KW-1015">Disulfide bond</keyword>
<dbReference type="InterPro" id="IPR004843">
    <property type="entry name" value="Calcineurin-like_PHP"/>
</dbReference>
<dbReference type="CDD" id="cd00842">
    <property type="entry name" value="MPP_ASMase"/>
    <property type="match status" value="1"/>
</dbReference>
<keyword evidence="7 13" id="KW-0862">Zinc</keyword>
<feature type="disulfide bond" evidence="14">
    <location>
        <begin position="372"/>
        <end position="420"/>
    </location>
</feature>
<dbReference type="SMART" id="SM00741">
    <property type="entry name" value="SapB"/>
    <property type="match status" value="1"/>
</dbReference>
<dbReference type="AlphaFoldDB" id="A0AAQ4DWV0"/>
<dbReference type="GO" id="GO:0046513">
    <property type="term" value="P:ceramide biosynthetic process"/>
    <property type="evidence" value="ECO:0007669"/>
    <property type="project" value="TreeGrafter"/>
</dbReference>
<evidence type="ECO:0000256" key="2">
    <source>
        <dbReference type="ARBA" id="ARBA00008234"/>
    </source>
</evidence>
<comment type="function">
    <text evidence="12">Converts sphingomyelin to ceramide.</text>
</comment>
<dbReference type="GO" id="GO:0046872">
    <property type="term" value="F:metal ion binding"/>
    <property type="evidence" value="ECO:0007669"/>
    <property type="project" value="UniProtKB-KW"/>
</dbReference>
<feature type="region of interest" description="Disordered" evidence="15">
    <location>
        <begin position="163"/>
        <end position="183"/>
    </location>
</feature>
<evidence type="ECO:0000256" key="9">
    <source>
        <dbReference type="ARBA" id="ARBA00023180"/>
    </source>
</evidence>
<evidence type="ECO:0000256" key="16">
    <source>
        <dbReference type="SAM" id="SignalP"/>
    </source>
</evidence>
<sequence length="609" mass="68175">MRALRRAGAAISATLVLLCASVLLIPSADAAPAKKDINIFDLLFKFGNLRDLRVVVENAATGVVSPKACSVCSAATGILYDYLDAGRSPNGLVKIVQGVCSFLKVASKDACDNVIDMYKDEFVYIAKNRKAPRAETCSVLLGSVCGPLSSVVHNWTVQVSSTVKPPIDTDAPYEGEDDDDEDGERRVKVLHISDTHYDPEYEPGSNGACQDPICCRGNNGRPAKAADAAGKWGHRGKCDIPLRTLESALKHAAENHKIDVVLWTGDLPPHDPWKAKREDTLENLRVTSGLIRKYFSNATVLPSIGNHEAVPINSFPVNNKANFSTQWLYDNFAEHWMDFLPESTKDTIKLGAFYSLNVSKGFRVISLNTNLCYIYNWWLLYNSTDPSGQLQWLAEELQRAEDSGEKVYIIGHVAPVKVECIPVWTDNFQKIVNRYESTIVAQFYGHTHLDQLYLTYDDDQGKKGARRATNVAYLAPSVTTFVDSNPAYRVYTVDGGRHRKGAPWTILDHETFVMDLEKSNKEDKPIWNLAYSAKEQYNMRSLSAKHWHNLAEKFRTNDTLFKEYHRFMHKLVEPHECVKDCKAKEICYIQAAATTGTRDCMIDMGFSPI</sequence>
<dbReference type="SUPFAM" id="SSF47862">
    <property type="entry name" value="Saposin"/>
    <property type="match status" value="1"/>
</dbReference>
<evidence type="ECO:0000256" key="12">
    <source>
        <dbReference type="PIRNR" id="PIRNR000948"/>
    </source>
</evidence>
<gene>
    <name evidence="18" type="ORF">V5799_006279</name>
</gene>
<feature type="binding site" evidence="13">
    <location>
        <position position="446"/>
    </location>
    <ligand>
        <name>Zn(2+)</name>
        <dbReference type="ChEBI" id="CHEBI:29105"/>
        <label>2</label>
    </ligand>
</feature>
<dbReference type="Pfam" id="PF19272">
    <property type="entry name" value="ASMase_C"/>
    <property type="match status" value="1"/>
</dbReference>
<feature type="disulfide bond" evidence="14">
    <location>
        <begin position="215"/>
        <end position="238"/>
    </location>
</feature>